<reference evidence="2 3" key="1">
    <citation type="submission" date="2018-11" db="EMBL/GenBank/DDBJ databases">
        <title>Draft genome sequence of Gordonia sp. RS15-1S isolated from rice stems.</title>
        <authorList>
            <person name="Muangham S."/>
        </authorList>
    </citation>
    <scope>NUCLEOTIDE SEQUENCE [LARGE SCALE GENOMIC DNA]</scope>
    <source>
        <strain evidence="2 3">RS15-1S</strain>
    </source>
</reference>
<dbReference type="SMART" id="SM00860">
    <property type="entry name" value="SMI1_KNR4"/>
    <property type="match status" value="1"/>
</dbReference>
<comment type="caution">
    <text evidence="2">The sequence shown here is derived from an EMBL/GenBank/DDBJ whole genome shotgun (WGS) entry which is preliminary data.</text>
</comment>
<evidence type="ECO:0000259" key="1">
    <source>
        <dbReference type="SMART" id="SM00860"/>
    </source>
</evidence>
<dbReference type="InterPro" id="IPR037883">
    <property type="entry name" value="Knr4/Smi1-like_sf"/>
</dbReference>
<evidence type="ECO:0000313" key="3">
    <source>
        <dbReference type="Proteomes" id="UP000267536"/>
    </source>
</evidence>
<dbReference type="Pfam" id="PF09346">
    <property type="entry name" value="SMI1_KNR4"/>
    <property type="match status" value="1"/>
</dbReference>
<organism evidence="2 3">
    <name type="scientific">Gordonia oryzae</name>
    <dbReference type="NCBI Taxonomy" id="2487349"/>
    <lineage>
        <taxon>Bacteria</taxon>
        <taxon>Bacillati</taxon>
        <taxon>Actinomycetota</taxon>
        <taxon>Actinomycetes</taxon>
        <taxon>Mycobacteriales</taxon>
        <taxon>Gordoniaceae</taxon>
        <taxon>Gordonia</taxon>
    </lineage>
</organism>
<feature type="domain" description="Knr4/Smi1-like" evidence="1">
    <location>
        <begin position="4"/>
        <end position="147"/>
    </location>
</feature>
<evidence type="ECO:0000313" key="2">
    <source>
        <dbReference type="EMBL" id="RPA64821.1"/>
    </source>
</evidence>
<name>A0A3N4H0E4_9ACTN</name>
<dbReference type="InterPro" id="IPR018958">
    <property type="entry name" value="Knr4/Smi1-like_dom"/>
</dbReference>
<dbReference type="AlphaFoldDB" id="A0A3N4H0E4"/>
<accession>A0A3N4H0E4</accession>
<proteinExistence type="predicted"/>
<keyword evidence="3" id="KW-1185">Reference proteome</keyword>
<dbReference type="EMBL" id="RKMH01000004">
    <property type="protein sequence ID" value="RPA64821.1"/>
    <property type="molecule type" value="Genomic_DNA"/>
</dbReference>
<gene>
    <name evidence="2" type="ORF">EF294_06845</name>
</gene>
<dbReference type="Gene3D" id="3.40.1580.10">
    <property type="entry name" value="SMI1/KNR4-like"/>
    <property type="match status" value="1"/>
</dbReference>
<dbReference type="OrthoDB" id="4553492at2"/>
<sequence>MGLGAAPEQIAAAEQRLGVRFDRSYRQLMRMCNGIERLGPISLFTLDELGTSQRWRDAHQFMYFEYFLHYTPTFEMRGETMVEPEFYPPPERRRPVVIGYDEEFPTQVLCNFSIDDRDAVPGEVAMCRYEPWLMGQLDHCLASWVDDAESWFRDGDALASDPLHDTIITLQHAVALDNVVAARRCLSTRWRATYDHHAPVVMLDDIRTQLWPHGSRPAPTTPVPEPPSPEATITVEFSRSGWAEPTITAIIGAIVEHHVWRIDSWTWQTP</sequence>
<protein>
    <submittedName>
        <fullName evidence="2">SMI1/KNR4 family protein</fullName>
    </submittedName>
</protein>
<dbReference type="Proteomes" id="UP000267536">
    <property type="component" value="Unassembled WGS sequence"/>
</dbReference>
<dbReference type="SUPFAM" id="SSF160631">
    <property type="entry name" value="SMI1/KNR4-like"/>
    <property type="match status" value="1"/>
</dbReference>